<accession>B8IBG4</accession>
<reference evidence="3 4" key="1">
    <citation type="submission" date="2009-01" db="EMBL/GenBank/DDBJ databases">
        <title>Complete sequence of chromosome of Methylobacterium nodulans ORS 2060.</title>
        <authorList>
            <consortium name="US DOE Joint Genome Institute"/>
            <person name="Lucas S."/>
            <person name="Copeland A."/>
            <person name="Lapidus A."/>
            <person name="Glavina del Rio T."/>
            <person name="Dalin E."/>
            <person name="Tice H."/>
            <person name="Bruce D."/>
            <person name="Goodwin L."/>
            <person name="Pitluck S."/>
            <person name="Sims D."/>
            <person name="Brettin T."/>
            <person name="Detter J.C."/>
            <person name="Han C."/>
            <person name="Larimer F."/>
            <person name="Land M."/>
            <person name="Hauser L."/>
            <person name="Kyrpides N."/>
            <person name="Ivanova N."/>
            <person name="Marx C.J."/>
            <person name="Richardson P."/>
        </authorList>
    </citation>
    <scope>NUCLEOTIDE SEQUENCE [LARGE SCALE GENOMIC DNA]</scope>
    <source>
        <strain evidence="4">LMG 21967 / CNCM I-2342 / ORS 2060</strain>
    </source>
</reference>
<dbReference type="RefSeq" id="WP_015929059.1">
    <property type="nucleotide sequence ID" value="NC_011894.1"/>
</dbReference>
<protein>
    <recommendedName>
        <fullName evidence="5">Translation initiation factor IF-2</fullName>
    </recommendedName>
</protein>
<keyword evidence="4" id="KW-1185">Reference proteome</keyword>
<feature type="chain" id="PRO_5002871485" description="Translation initiation factor IF-2" evidence="2">
    <location>
        <begin position="23"/>
        <end position="207"/>
    </location>
</feature>
<proteinExistence type="predicted"/>
<dbReference type="EMBL" id="CP001349">
    <property type="protein sequence ID" value="ACL57379.1"/>
    <property type="molecule type" value="Genomic_DNA"/>
</dbReference>
<dbReference type="HOGENOM" id="CLU_1394933_0_0_5"/>
<name>B8IBG4_METNO</name>
<evidence type="ECO:0008006" key="5">
    <source>
        <dbReference type="Google" id="ProtNLM"/>
    </source>
</evidence>
<dbReference type="KEGG" id="mno:Mnod_2408"/>
<evidence type="ECO:0000256" key="2">
    <source>
        <dbReference type="SAM" id="SignalP"/>
    </source>
</evidence>
<dbReference type="eggNOG" id="ENOG5033JIA">
    <property type="taxonomic scope" value="Bacteria"/>
</dbReference>
<sequence length="207" mass="22010">MIKRSLAAAAVFTIGLATVAQANLTLNQPAPPSSQPSAQTEPTLTQTPIRTAPRAYAEVKTLAPVTQSDADEQPQASKAAPRVIALPRADAPNQGYVAQAPTAAPARGPQPERLSQVEPTAPVQEPTADEPPAPRRTRTPEREVVEAPSDYRRTNRPVGYRTAKWDGGGGATWKTGRDAYGFEGTIGGCRFVGFSGPHGFKLDRTCR</sequence>
<feature type="region of interest" description="Disordered" evidence="1">
    <location>
        <begin position="27"/>
        <end position="80"/>
    </location>
</feature>
<feature type="region of interest" description="Disordered" evidence="1">
    <location>
        <begin position="100"/>
        <end position="155"/>
    </location>
</feature>
<dbReference type="AlphaFoldDB" id="B8IBG4"/>
<organism evidence="3 4">
    <name type="scientific">Methylobacterium nodulans (strain LMG 21967 / CNCM I-2342 / ORS 2060)</name>
    <dbReference type="NCBI Taxonomy" id="460265"/>
    <lineage>
        <taxon>Bacteria</taxon>
        <taxon>Pseudomonadati</taxon>
        <taxon>Pseudomonadota</taxon>
        <taxon>Alphaproteobacteria</taxon>
        <taxon>Hyphomicrobiales</taxon>
        <taxon>Methylobacteriaceae</taxon>
        <taxon>Methylobacterium</taxon>
    </lineage>
</organism>
<feature type="signal peptide" evidence="2">
    <location>
        <begin position="1"/>
        <end position="22"/>
    </location>
</feature>
<feature type="compositionally biased region" description="Polar residues" evidence="1">
    <location>
        <begin position="40"/>
        <end position="49"/>
    </location>
</feature>
<evidence type="ECO:0000313" key="3">
    <source>
        <dbReference type="EMBL" id="ACL57379.1"/>
    </source>
</evidence>
<gene>
    <name evidence="3" type="ordered locus">Mnod_2408</name>
</gene>
<keyword evidence="2" id="KW-0732">Signal</keyword>
<dbReference type="Proteomes" id="UP000008207">
    <property type="component" value="Chromosome"/>
</dbReference>
<evidence type="ECO:0000256" key="1">
    <source>
        <dbReference type="SAM" id="MobiDB-lite"/>
    </source>
</evidence>
<dbReference type="OrthoDB" id="7999228at2"/>
<feature type="compositionally biased region" description="Basic and acidic residues" evidence="1">
    <location>
        <begin position="138"/>
        <end position="153"/>
    </location>
</feature>
<evidence type="ECO:0000313" key="4">
    <source>
        <dbReference type="Proteomes" id="UP000008207"/>
    </source>
</evidence>